<dbReference type="Proteomes" id="UP000245207">
    <property type="component" value="Unassembled WGS sequence"/>
</dbReference>
<organism evidence="2 3">
    <name type="scientific">Artemisia annua</name>
    <name type="common">Sweet wormwood</name>
    <dbReference type="NCBI Taxonomy" id="35608"/>
    <lineage>
        <taxon>Eukaryota</taxon>
        <taxon>Viridiplantae</taxon>
        <taxon>Streptophyta</taxon>
        <taxon>Embryophyta</taxon>
        <taxon>Tracheophyta</taxon>
        <taxon>Spermatophyta</taxon>
        <taxon>Magnoliopsida</taxon>
        <taxon>eudicotyledons</taxon>
        <taxon>Gunneridae</taxon>
        <taxon>Pentapetalae</taxon>
        <taxon>asterids</taxon>
        <taxon>campanulids</taxon>
        <taxon>Asterales</taxon>
        <taxon>Asteraceae</taxon>
        <taxon>Asteroideae</taxon>
        <taxon>Anthemideae</taxon>
        <taxon>Artemisiinae</taxon>
        <taxon>Artemisia</taxon>
    </lineage>
</organism>
<sequence length="99" mass="11115">MMLRNVSLAGGLCNGTRMIVPHLMSKLIQVQIITGTRVGEKVFIHRIPLFHSDPNLPFLFKRTQFPIKLCYAMTINKSQGQSLNKIGVYLPEPVLCGSF</sequence>
<name>A0A2U1MKL8_ARTAN</name>
<keyword evidence="2" id="KW-0378">Hydrolase</keyword>
<gene>
    <name evidence="2" type="ORF">CTI12_AA368040</name>
</gene>
<evidence type="ECO:0000313" key="2">
    <source>
        <dbReference type="EMBL" id="PWA61787.1"/>
    </source>
</evidence>
<evidence type="ECO:0000313" key="3">
    <source>
        <dbReference type="Proteomes" id="UP000245207"/>
    </source>
</evidence>
<dbReference type="SUPFAM" id="SSF52540">
    <property type="entry name" value="P-loop containing nucleoside triphosphate hydrolases"/>
    <property type="match status" value="1"/>
</dbReference>
<dbReference type="InterPro" id="IPR027417">
    <property type="entry name" value="P-loop_NTPase"/>
</dbReference>
<reference evidence="2 3" key="1">
    <citation type="journal article" date="2018" name="Mol. Plant">
        <title>The genome of Artemisia annua provides insight into the evolution of Asteraceae family and artemisinin biosynthesis.</title>
        <authorList>
            <person name="Shen Q."/>
            <person name="Zhang L."/>
            <person name="Liao Z."/>
            <person name="Wang S."/>
            <person name="Yan T."/>
            <person name="Shi P."/>
            <person name="Liu M."/>
            <person name="Fu X."/>
            <person name="Pan Q."/>
            <person name="Wang Y."/>
            <person name="Lv Z."/>
            <person name="Lu X."/>
            <person name="Zhang F."/>
            <person name="Jiang W."/>
            <person name="Ma Y."/>
            <person name="Chen M."/>
            <person name="Hao X."/>
            <person name="Li L."/>
            <person name="Tang Y."/>
            <person name="Lv G."/>
            <person name="Zhou Y."/>
            <person name="Sun X."/>
            <person name="Brodelius P.E."/>
            <person name="Rose J.K.C."/>
            <person name="Tang K."/>
        </authorList>
    </citation>
    <scope>NUCLEOTIDE SEQUENCE [LARGE SCALE GENOMIC DNA]</scope>
    <source>
        <strain evidence="3">cv. Huhao1</strain>
        <tissue evidence="2">Leaf</tissue>
    </source>
</reference>
<dbReference type="InterPro" id="IPR049163">
    <property type="entry name" value="Pif1-like_2B_dom"/>
</dbReference>
<dbReference type="AlphaFoldDB" id="A0A2U1MKL8"/>
<dbReference type="Pfam" id="PF21530">
    <property type="entry name" value="Pif1_2B_dom"/>
    <property type="match status" value="1"/>
</dbReference>
<dbReference type="PANTHER" id="PTHR23274">
    <property type="entry name" value="DNA HELICASE-RELATED"/>
    <property type="match status" value="1"/>
</dbReference>
<protein>
    <submittedName>
        <fullName evidence="2">DNA helicase</fullName>
    </submittedName>
</protein>
<keyword evidence="2" id="KW-0547">Nucleotide-binding</keyword>
<dbReference type="PANTHER" id="PTHR23274:SF48">
    <property type="entry name" value="ATP-DEPENDENT DNA HELICASE"/>
    <property type="match status" value="1"/>
</dbReference>
<proteinExistence type="predicted"/>
<dbReference type="GO" id="GO:0005657">
    <property type="term" value="C:replication fork"/>
    <property type="evidence" value="ECO:0007669"/>
    <property type="project" value="TreeGrafter"/>
</dbReference>
<dbReference type="GO" id="GO:0006260">
    <property type="term" value="P:DNA replication"/>
    <property type="evidence" value="ECO:0007669"/>
    <property type="project" value="TreeGrafter"/>
</dbReference>
<keyword evidence="3" id="KW-1185">Reference proteome</keyword>
<feature type="domain" description="DNA helicase Pif1-like 2B" evidence="1">
    <location>
        <begin position="1"/>
        <end position="22"/>
    </location>
</feature>
<dbReference type="OrthoDB" id="1934841at2759"/>
<dbReference type="GO" id="GO:0004386">
    <property type="term" value="F:helicase activity"/>
    <property type="evidence" value="ECO:0007669"/>
    <property type="project" value="UniProtKB-KW"/>
</dbReference>
<evidence type="ECO:0000259" key="1">
    <source>
        <dbReference type="Pfam" id="PF21530"/>
    </source>
</evidence>
<accession>A0A2U1MKL8</accession>
<dbReference type="STRING" id="35608.A0A2U1MKL8"/>
<keyword evidence="2" id="KW-0347">Helicase</keyword>
<keyword evidence="2" id="KW-0067">ATP-binding</keyword>
<comment type="caution">
    <text evidence="2">The sequence shown here is derived from an EMBL/GenBank/DDBJ whole genome shotgun (WGS) entry which is preliminary data.</text>
</comment>
<dbReference type="EMBL" id="PKPP01005018">
    <property type="protein sequence ID" value="PWA61787.1"/>
    <property type="molecule type" value="Genomic_DNA"/>
</dbReference>